<evidence type="ECO:0000313" key="2">
    <source>
        <dbReference type="EMBL" id="QLF85010.1"/>
    </source>
</evidence>
<dbReference type="Gene3D" id="3.90.75.20">
    <property type="match status" value="1"/>
</dbReference>
<dbReference type="InterPro" id="IPR044925">
    <property type="entry name" value="His-Me_finger_sf"/>
</dbReference>
<dbReference type="InterPro" id="IPR016177">
    <property type="entry name" value="DNA-bd_dom_sf"/>
</dbReference>
<dbReference type="SUPFAM" id="SSF54060">
    <property type="entry name" value="His-Me finger endonucleases"/>
    <property type="match status" value="1"/>
</dbReference>
<dbReference type="InterPro" id="IPR003615">
    <property type="entry name" value="HNH_nuc"/>
</dbReference>
<gene>
    <name evidence="2" type="primary">SU57_00071</name>
</gene>
<feature type="domain" description="HNH nuclease" evidence="1">
    <location>
        <begin position="58"/>
        <end position="106"/>
    </location>
</feature>
<dbReference type="EMBL" id="MT511058">
    <property type="protein sequence ID" value="QLF85010.1"/>
    <property type="molecule type" value="Genomic_DNA"/>
</dbReference>
<dbReference type="SMART" id="SM00507">
    <property type="entry name" value="HNHc"/>
    <property type="match status" value="1"/>
</dbReference>
<sequence>MNWHEYFYYKNGKLIWKIRPLSHFSQVRTMNKCNTQYAGKVAGCLDDKGCGYILLGIYGERYMAHRVIWEMINGSIPEGMQVDHINHIRNDNRVENLRLVSRQCNQKNLSMNKRNKTGISGVTINKSGKYFSQIGVNGKTTSLGYYDNIFDAACARKSAEISLSYHDNHGR</sequence>
<keyword evidence="3" id="KW-1185">Reference proteome</keyword>
<dbReference type="Pfam" id="PF13392">
    <property type="entry name" value="HNH_3"/>
    <property type="match status" value="1"/>
</dbReference>
<organism evidence="2 3">
    <name type="scientific">Escherichia phage vB_EcoD_SU57</name>
    <dbReference type="NCBI Taxonomy" id="2743969"/>
    <lineage>
        <taxon>Viruses</taxon>
        <taxon>Duplodnaviria</taxon>
        <taxon>Heunggongvirae</taxon>
        <taxon>Uroviricota</taxon>
        <taxon>Caudoviricetes</taxon>
        <taxon>Drexlerviridae</taxon>
        <taxon>Braunvirinae</taxon>
        <taxon>Veterinaerplatzvirus</taxon>
        <taxon>Veterinaerplatzvirus SU57</taxon>
    </lineage>
</organism>
<evidence type="ECO:0000259" key="1">
    <source>
        <dbReference type="SMART" id="SM00507"/>
    </source>
</evidence>
<dbReference type="GO" id="GO:0003677">
    <property type="term" value="F:DNA binding"/>
    <property type="evidence" value="ECO:0007669"/>
    <property type="project" value="InterPro"/>
</dbReference>
<evidence type="ECO:0000313" key="3">
    <source>
        <dbReference type="Proteomes" id="UP000510878"/>
    </source>
</evidence>
<dbReference type="CDD" id="cd00085">
    <property type="entry name" value="HNHc"/>
    <property type="match status" value="1"/>
</dbReference>
<dbReference type="SUPFAM" id="SSF54171">
    <property type="entry name" value="DNA-binding domain"/>
    <property type="match status" value="1"/>
</dbReference>
<name>A0A7D5G2S7_9CAUD</name>
<reference evidence="2 3" key="1">
    <citation type="submission" date="2020-05" db="EMBL/GenBank/DDBJ databases">
        <title>Infection kinetics and phylogenetic analysis of vB_EcoD_SU57, a virulent T1-like Drexlerviridae coliphage.</title>
        <authorList>
            <person name="Koonjan S."/>
            <person name="Seijsing F."/>
            <person name="Cooper C.J."/>
            <person name="Nilsson A.S."/>
        </authorList>
    </citation>
    <scope>NUCLEOTIDE SEQUENCE [LARGE SCALE GENOMIC DNA]</scope>
</reference>
<proteinExistence type="predicted"/>
<protein>
    <recommendedName>
        <fullName evidence="1">HNH nuclease domain-containing protein</fullName>
    </recommendedName>
</protein>
<accession>A0A7D5G2S7</accession>
<dbReference type="Proteomes" id="UP000510878">
    <property type="component" value="Segment"/>
</dbReference>